<dbReference type="EMBL" id="LXMA01000038">
    <property type="protein sequence ID" value="OAT72104.1"/>
    <property type="molecule type" value="Genomic_DNA"/>
</dbReference>
<evidence type="ECO:0000313" key="1">
    <source>
        <dbReference type="EMBL" id="OAT72104.1"/>
    </source>
</evidence>
<organism evidence="1 2">
    <name type="scientific">Parageobacillus thermoglucosidasius</name>
    <name type="common">Geobacillus thermoglucosidasius</name>
    <dbReference type="NCBI Taxonomy" id="1426"/>
    <lineage>
        <taxon>Bacteria</taxon>
        <taxon>Bacillati</taxon>
        <taxon>Bacillota</taxon>
        <taxon>Bacilli</taxon>
        <taxon>Bacillales</taxon>
        <taxon>Anoxybacillaceae</taxon>
        <taxon>Parageobacillus</taxon>
    </lineage>
</organism>
<reference evidence="2" key="1">
    <citation type="submission" date="2016-05" db="EMBL/GenBank/DDBJ databases">
        <authorList>
            <person name="Wang W."/>
            <person name="Zhu L."/>
        </authorList>
    </citation>
    <scope>NUCLEOTIDE SEQUENCE [LARGE SCALE GENOMIC DNA]</scope>
    <source>
        <strain evidence="2">W-2</strain>
    </source>
</reference>
<evidence type="ECO:0000313" key="2">
    <source>
        <dbReference type="Proteomes" id="UP000078290"/>
    </source>
</evidence>
<dbReference type="AlphaFoldDB" id="A0A1B7KPT3"/>
<name>A0A1B7KPT3_PARTM</name>
<comment type="caution">
    <text evidence="1">The sequence shown here is derived from an EMBL/GenBank/DDBJ whole genome shotgun (WGS) entry which is preliminary data.</text>
</comment>
<dbReference type="RefSeq" id="WP_064552606.1">
    <property type="nucleotide sequence ID" value="NZ_LXMA01000038.1"/>
</dbReference>
<sequence>MRGYRSDDRSGRLGLEKASKSALDWHREYDYRQRQMASLKTIVGVKIQAYAAVKRLTNAAGREGETRYIGDVTKISDA</sequence>
<protein>
    <submittedName>
        <fullName evidence="1">Uncharacterized protein</fullName>
    </submittedName>
</protein>
<dbReference type="Proteomes" id="UP000078290">
    <property type="component" value="Unassembled WGS sequence"/>
</dbReference>
<proteinExistence type="predicted"/>
<gene>
    <name evidence="1" type="ORF">A7K69_11955</name>
</gene>
<accession>A0A1B7KPT3</accession>